<evidence type="ECO:0000313" key="2">
    <source>
        <dbReference type="EMBL" id="KAL0170464.1"/>
    </source>
</evidence>
<name>A0ABD0P8R2_CIRMR</name>
<proteinExistence type="predicted"/>
<dbReference type="InterPro" id="IPR027640">
    <property type="entry name" value="Kinesin-like_fam"/>
</dbReference>
<feature type="non-terminal residue" evidence="2">
    <location>
        <position position="106"/>
    </location>
</feature>
<feature type="coiled-coil region" evidence="1">
    <location>
        <begin position="12"/>
        <end position="74"/>
    </location>
</feature>
<keyword evidence="3" id="KW-1185">Reference proteome</keyword>
<evidence type="ECO:0000313" key="3">
    <source>
        <dbReference type="Proteomes" id="UP001529510"/>
    </source>
</evidence>
<protein>
    <submittedName>
        <fullName evidence="2">Uncharacterized protein</fullName>
    </submittedName>
</protein>
<dbReference type="Proteomes" id="UP001529510">
    <property type="component" value="Unassembled WGS sequence"/>
</dbReference>
<accession>A0ABD0P8R2</accession>
<gene>
    <name evidence="2" type="ORF">M9458_035060</name>
</gene>
<organism evidence="2 3">
    <name type="scientific">Cirrhinus mrigala</name>
    <name type="common">Mrigala</name>
    <dbReference type="NCBI Taxonomy" id="683832"/>
    <lineage>
        <taxon>Eukaryota</taxon>
        <taxon>Metazoa</taxon>
        <taxon>Chordata</taxon>
        <taxon>Craniata</taxon>
        <taxon>Vertebrata</taxon>
        <taxon>Euteleostomi</taxon>
        <taxon>Actinopterygii</taxon>
        <taxon>Neopterygii</taxon>
        <taxon>Teleostei</taxon>
        <taxon>Ostariophysi</taxon>
        <taxon>Cypriniformes</taxon>
        <taxon>Cyprinidae</taxon>
        <taxon>Labeoninae</taxon>
        <taxon>Labeonini</taxon>
        <taxon>Cirrhinus</taxon>
    </lineage>
</organism>
<feature type="non-terminal residue" evidence="2">
    <location>
        <position position="1"/>
    </location>
</feature>
<reference evidence="2 3" key="1">
    <citation type="submission" date="2024-05" db="EMBL/GenBank/DDBJ databases">
        <title>Genome sequencing and assembly of Indian major carp, Cirrhinus mrigala (Hamilton, 1822).</title>
        <authorList>
            <person name="Mohindra V."/>
            <person name="Chowdhury L.M."/>
            <person name="Lal K."/>
            <person name="Jena J.K."/>
        </authorList>
    </citation>
    <scope>NUCLEOTIDE SEQUENCE [LARGE SCALE GENOMIC DNA]</scope>
    <source>
        <strain evidence="2">CM1030</strain>
        <tissue evidence="2">Blood</tissue>
    </source>
</reference>
<comment type="caution">
    <text evidence="2">The sequence shown here is derived from an EMBL/GenBank/DDBJ whole genome shotgun (WGS) entry which is preliminary data.</text>
</comment>
<evidence type="ECO:0000256" key="1">
    <source>
        <dbReference type="SAM" id="Coils"/>
    </source>
</evidence>
<dbReference type="PANTHER" id="PTHR21608:SF6">
    <property type="entry name" value="KINESIN-LIKE PROTEIN KIF26A"/>
    <property type="match status" value="1"/>
</dbReference>
<dbReference type="PANTHER" id="PTHR21608">
    <property type="entry name" value="KINESIN-LIKE PROTEIN CG14535"/>
    <property type="match status" value="1"/>
</dbReference>
<sequence length="106" mass="12536">GLMYFNTKLKVLEKRQQQIRDLRDKHTTLKEELEDTKSRLMMDPSKWIGEFEVDQDLDQESQEYLEALEQATAELEYCVNLCKSRVMMVTCFDIRVASDVQEGPRE</sequence>
<keyword evidence="1" id="KW-0175">Coiled coil</keyword>
<dbReference type="AlphaFoldDB" id="A0ABD0P8R2"/>
<dbReference type="EMBL" id="JAMKFB020000017">
    <property type="protein sequence ID" value="KAL0170464.1"/>
    <property type="molecule type" value="Genomic_DNA"/>
</dbReference>